<gene>
    <name evidence="1" type="ORF">RCOM_0684770</name>
</gene>
<name>B9ST71_RICCO</name>
<protein>
    <submittedName>
        <fullName evidence="1">Uncharacterized protein</fullName>
    </submittedName>
</protein>
<organism evidence="1 2">
    <name type="scientific">Ricinus communis</name>
    <name type="common">Castor bean</name>
    <dbReference type="NCBI Taxonomy" id="3988"/>
    <lineage>
        <taxon>Eukaryota</taxon>
        <taxon>Viridiplantae</taxon>
        <taxon>Streptophyta</taxon>
        <taxon>Embryophyta</taxon>
        <taxon>Tracheophyta</taxon>
        <taxon>Spermatophyta</taxon>
        <taxon>Magnoliopsida</taxon>
        <taxon>eudicotyledons</taxon>
        <taxon>Gunneridae</taxon>
        <taxon>Pentapetalae</taxon>
        <taxon>rosids</taxon>
        <taxon>fabids</taxon>
        <taxon>Malpighiales</taxon>
        <taxon>Euphorbiaceae</taxon>
        <taxon>Acalyphoideae</taxon>
        <taxon>Acalypheae</taxon>
        <taxon>Ricinus</taxon>
    </lineage>
</organism>
<dbReference type="EMBL" id="EQ974122">
    <property type="protein sequence ID" value="EEF33204.1"/>
    <property type="molecule type" value="Genomic_DNA"/>
</dbReference>
<evidence type="ECO:0000313" key="1">
    <source>
        <dbReference type="EMBL" id="EEF33204.1"/>
    </source>
</evidence>
<dbReference type="InParanoid" id="B9ST71"/>
<evidence type="ECO:0000313" key="2">
    <source>
        <dbReference type="Proteomes" id="UP000008311"/>
    </source>
</evidence>
<keyword evidence="2" id="KW-1185">Reference proteome</keyword>
<accession>B9ST71</accession>
<proteinExistence type="predicted"/>
<reference evidence="2" key="1">
    <citation type="journal article" date="2010" name="Nat. Biotechnol.">
        <title>Draft genome sequence of the oilseed species Ricinus communis.</title>
        <authorList>
            <person name="Chan A.P."/>
            <person name="Crabtree J."/>
            <person name="Zhao Q."/>
            <person name="Lorenzi H."/>
            <person name="Orvis J."/>
            <person name="Puiu D."/>
            <person name="Melake-Berhan A."/>
            <person name="Jones K.M."/>
            <person name="Redman J."/>
            <person name="Chen G."/>
            <person name="Cahoon E.B."/>
            <person name="Gedil M."/>
            <person name="Stanke M."/>
            <person name="Haas B.J."/>
            <person name="Wortman J.R."/>
            <person name="Fraser-Liggett C.M."/>
            <person name="Ravel J."/>
            <person name="Rabinowicz P.D."/>
        </authorList>
    </citation>
    <scope>NUCLEOTIDE SEQUENCE [LARGE SCALE GENOMIC DNA]</scope>
    <source>
        <strain evidence="2">cv. Hale</strain>
    </source>
</reference>
<dbReference type="AlphaFoldDB" id="B9ST71"/>
<sequence>MKARKRSLANIHRWSNMFKRLGIEDRHKRPPHDQLRICYQAGGKLGKGEFLTKKPVLKKYMDIACQKLISGEKERESWILKQIPRSEQIRADEIIRAIAMEKNEIPPSLASRNAMNTDNQD</sequence>
<dbReference type="Proteomes" id="UP000008311">
    <property type="component" value="Unassembled WGS sequence"/>
</dbReference>